<dbReference type="Gene3D" id="3.30.559.10">
    <property type="entry name" value="Chloramphenicol acetyltransferase-like domain"/>
    <property type="match status" value="1"/>
</dbReference>
<organism evidence="2 3">
    <name type="scientific">Streptomyces atriruber</name>
    <dbReference type="NCBI Taxonomy" id="545121"/>
    <lineage>
        <taxon>Bacteria</taxon>
        <taxon>Bacillati</taxon>
        <taxon>Actinomycetota</taxon>
        <taxon>Actinomycetes</taxon>
        <taxon>Kitasatosporales</taxon>
        <taxon>Streptomycetaceae</taxon>
        <taxon>Streptomyces</taxon>
    </lineage>
</organism>
<proteinExistence type="predicted"/>
<dbReference type="RefSeq" id="WP_359343637.1">
    <property type="nucleotide sequence ID" value="NZ_JBEYXV010000001.1"/>
</dbReference>
<evidence type="ECO:0000313" key="2">
    <source>
        <dbReference type="EMBL" id="MEU6819419.1"/>
    </source>
</evidence>
<gene>
    <name evidence="2" type="ORF">ABZ921_02235</name>
</gene>
<dbReference type="InterPro" id="IPR001242">
    <property type="entry name" value="Condensation_dom"/>
</dbReference>
<reference evidence="2 3" key="1">
    <citation type="submission" date="2024-06" db="EMBL/GenBank/DDBJ databases">
        <title>The Natural Products Discovery Center: Release of the First 8490 Sequenced Strains for Exploring Actinobacteria Biosynthetic Diversity.</title>
        <authorList>
            <person name="Kalkreuter E."/>
            <person name="Kautsar S.A."/>
            <person name="Yang D."/>
            <person name="Bader C.D."/>
            <person name="Teijaro C.N."/>
            <person name="Fluegel L."/>
            <person name="Davis C.M."/>
            <person name="Simpson J.R."/>
            <person name="Lauterbach L."/>
            <person name="Steele A.D."/>
            <person name="Gui C."/>
            <person name="Meng S."/>
            <person name="Li G."/>
            <person name="Viehrig K."/>
            <person name="Ye F."/>
            <person name="Su P."/>
            <person name="Kiefer A.F."/>
            <person name="Nichols A."/>
            <person name="Cepeda A.J."/>
            <person name="Yan W."/>
            <person name="Fan B."/>
            <person name="Jiang Y."/>
            <person name="Adhikari A."/>
            <person name="Zheng C.-J."/>
            <person name="Schuster L."/>
            <person name="Cowan T.M."/>
            <person name="Smanski M.J."/>
            <person name="Chevrette M.G."/>
            <person name="De Carvalho L.P.S."/>
            <person name="Shen B."/>
        </authorList>
    </citation>
    <scope>NUCLEOTIDE SEQUENCE [LARGE SCALE GENOMIC DNA]</scope>
    <source>
        <strain evidence="2 3">NPDC046838</strain>
    </source>
</reference>
<dbReference type="CDD" id="cd19531">
    <property type="entry name" value="LCL_NRPS-like"/>
    <property type="match status" value="1"/>
</dbReference>
<accession>A0ABV3BEJ4</accession>
<evidence type="ECO:0000313" key="3">
    <source>
        <dbReference type="Proteomes" id="UP001551176"/>
    </source>
</evidence>
<dbReference type="Pfam" id="PF00668">
    <property type="entry name" value="Condensation"/>
    <property type="match status" value="1"/>
</dbReference>
<dbReference type="EMBL" id="JBEYXV010000001">
    <property type="protein sequence ID" value="MEU6819419.1"/>
    <property type="molecule type" value="Genomic_DNA"/>
</dbReference>
<evidence type="ECO:0000259" key="1">
    <source>
        <dbReference type="Pfam" id="PF00668"/>
    </source>
</evidence>
<comment type="caution">
    <text evidence="2">The sequence shown here is derived from an EMBL/GenBank/DDBJ whole genome shotgun (WGS) entry which is preliminary data.</text>
</comment>
<dbReference type="InterPro" id="IPR023213">
    <property type="entry name" value="CAT-like_dom_sf"/>
</dbReference>
<protein>
    <submittedName>
        <fullName evidence="2">Condensation domain-containing protein</fullName>
    </submittedName>
</protein>
<dbReference type="Proteomes" id="UP001551176">
    <property type="component" value="Unassembled WGS sequence"/>
</dbReference>
<feature type="domain" description="Condensation" evidence="1">
    <location>
        <begin position="8"/>
        <end position="427"/>
    </location>
</feature>
<keyword evidence="3" id="KW-1185">Reference proteome</keyword>
<sequence length="435" mass="48918">MPSDPGGDIPLSYAQQGLWFLERRSGHPRHSDPVTFRLVGELDAAALRASVEEVVGRHESLRTRFPVVAGLPVQRVSPRTEVPLPLTDLTALPAAEREAAAARLLAEDLRRPFDLARGPLVRATLIRLGPREHIVRISLHHLISDAWSWWSVILRELEQLYTAHLHGRVSPLPPPPTQYRDFVRRQNDWLTGPVYPKQLTHWKEKLANATVLPPLALASPAPTPSEQLPRTRWMAVPRPLGDRLRAAARNERASLFMVLLAASQRMLRRHVDTDDILVGTRGGFRARPEFEKAVGLFVNLLPVRTRVPVDADFRDLLRLVRRNLIEVYTHRDLPFERLAHDLGLWGPGFRPAIGVCISFQTTPEVPPALEGLETTLINHDPFSPYPLDLGFYEDAGALRVLLVHDPGVYDDTAAARLLDDLHEELEAGCRELEDV</sequence>
<dbReference type="PANTHER" id="PTHR45527:SF1">
    <property type="entry name" value="FATTY ACID SYNTHASE"/>
    <property type="match status" value="1"/>
</dbReference>
<name>A0ABV3BEJ4_9ACTN</name>
<dbReference type="SUPFAM" id="SSF52777">
    <property type="entry name" value="CoA-dependent acyltransferases"/>
    <property type="match status" value="2"/>
</dbReference>
<dbReference type="Gene3D" id="3.30.559.30">
    <property type="entry name" value="Nonribosomal peptide synthetase, condensation domain"/>
    <property type="match status" value="1"/>
</dbReference>
<dbReference type="PANTHER" id="PTHR45527">
    <property type="entry name" value="NONRIBOSOMAL PEPTIDE SYNTHETASE"/>
    <property type="match status" value="1"/>
</dbReference>